<proteinExistence type="inferred from homology"/>
<dbReference type="PANTHER" id="PTHR10344:SF4">
    <property type="entry name" value="UMP-CMP KINASE 2, MITOCHONDRIAL"/>
    <property type="match status" value="1"/>
</dbReference>
<dbReference type="GO" id="GO:0006235">
    <property type="term" value="P:dTTP biosynthetic process"/>
    <property type="evidence" value="ECO:0007669"/>
    <property type="project" value="TreeGrafter"/>
</dbReference>
<organism evidence="5 6">
    <name type="scientific">Crassostrea virginica</name>
    <name type="common">Eastern oyster</name>
    <dbReference type="NCBI Taxonomy" id="6565"/>
    <lineage>
        <taxon>Eukaryota</taxon>
        <taxon>Metazoa</taxon>
        <taxon>Spiralia</taxon>
        <taxon>Lophotrochozoa</taxon>
        <taxon>Mollusca</taxon>
        <taxon>Bivalvia</taxon>
        <taxon>Autobranchia</taxon>
        <taxon>Pteriomorphia</taxon>
        <taxon>Ostreida</taxon>
        <taxon>Ostreoidea</taxon>
        <taxon>Ostreidae</taxon>
        <taxon>Crassostrea</taxon>
    </lineage>
</organism>
<dbReference type="AlphaFoldDB" id="A0A8B8BKS6"/>
<keyword evidence="5" id="KW-1185">Reference proteome</keyword>
<evidence type="ECO:0000259" key="4">
    <source>
        <dbReference type="Pfam" id="PF02223"/>
    </source>
</evidence>
<keyword evidence="2" id="KW-0547">Nucleotide-binding</keyword>
<dbReference type="SUPFAM" id="SSF52540">
    <property type="entry name" value="P-loop containing nucleoside triphosphate hydrolases"/>
    <property type="match status" value="1"/>
</dbReference>
<gene>
    <name evidence="6" type="primary">LOC111111324</name>
</gene>
<evidence type="ECO:0000313" key="6">
    <source>
        <dbReference type="RefSeq" id="XP_022303937.1"/>
    </source>
</evidence>
<dbReference type="PANTHER" id="PTHR10344">
    <property type="entry name" value="THYMIDYLATE KINASE"/>
    <property type="match status" value="1"/>
</dbReference>
<dbReference type="KEGG" id="cvn:111111324"/>
<evidence type="ECO:0000256" key="1">
    <source>
        <dbReference type="ARBA" id="ARBA00009776"/>
    </source>
</evidence>
<dbReference type="Gene3D" id="3.40.50.300">
    <property type="entry name" value="P-loop containing nucleotide triphosphate hydrolases"/>
    <property type="match status" value="1"/>
</dbReference>
<comment type="similarity">
    <text evidence="1">Belongs to the thymidylate kinase family.</text>
</comment>
<evidence type="ECO:0000256" key="3">
    <source>
        <dbReference type="ARBA" id="ARBA00022840"/>
    </source>
</evidence>
<dbReference type="OrthoDB" id="425602at2759"/>
<dbReference type="GO" id="GO:0006227">
    <property type="term" value="P:dUDP biosynthetic process"/>
    <property type="evidence" value="ECO:0007669"/>
    <property type="project" value="TreeGrafter"/>
</dbReference>
<dbReference type="InterPro" id="IPR039430">
    <property type="entry name" value="Thymidylate_kin-like_dom"/>
</dbReference>
<feature type="domain" description="Thymidylate kinase-like" evidence="4">
    <location>
        <begin position="247"/>
        <end position="424"/>
    </location>
</feature>
<name>A0A8B8BKS6_CRAVI</name>
<dbReference type="GeneID" id="111111324"/>
<evidence type="ECO:0000313" key="5">
    <source>
        <dbReference type="Proteomes" id="UP000694844"/>
    </source>
</evidence>
<sequence>MSNLTSKRFTIVSPDETLALLHDEDDGTVLDTTVATSRCKHNYMLGFKCGKSSNGTDNSLESSLQSAVVAFNVSRDVNALNINGLNVSPVYLGENESRIASTRGVAISSTDDQDVENVSSIRKIFHKYGINTLFRVRYSTDEETRGKSQNTIKIQQLDEAGSTFHCHGNEGEDFKRDVTRPPISPVVENDLFSPVFQDLSRARIIIEKCTNWMEEAKDLLKIFDENVPSTLNLEQLKQDMKYPFVVVEGLDATGKTTLTGKIEQRLSAERYYTPPPQIQGLRKRFDDQPEVIRRAYYALGNYIVAVQILKTCQQKPVIMDRYWHSTTAYGIANETSNEDMPEEGHWVYQWPCDLLTPDLVLFLSVSEEIRQERMLGRGGENTQEEKHLKKDRLFRERLYLAYKRMKNPDCIEIDASGSVESVMTMAEAELTKLQ</sequence>
<dbReference type="GO" id="GO:0005524">
    <property type="term" value="F:ATP binding"/>
    <property type="evidence" value="ECO:0007669"/>
    <property type="project" value="UniProtKB-KW"/>
</dbReference>
<dbReference type="GO" id="GO:0004550">
    <property type="term" value="F:nucleoside diphosphate kinase activity"/>
    <property type="evidence" value="ECO:0007669"/>
    <property type="project" value="TreeGrafter"/>
</dbReference>
<dbReference type="GO" id="GO:0006233">
    <property type="term" value="P:dTDP biosynthetic process"/>
    <property type="evidence" value="ECO:0007669"/>
    <property type="project" value="TreeGrafter"/>
</dbReference>
<reference evidence="6" key="1">
    <citation type="submission" date="2025-08" db="UniProtKB">
        <authorList>
            <consortium name="RefSeq"/>
        </authorList>
    </citation>
    <scope>IDENTIFICATION</scope>
    <source>
        <tissue evidence="6">Whole sample</tissue>
    </source>
</reference>
<dbReference type="RefSeq" id="XP_022303937.1">
    <property type="nucleotide sequence ID" value="XM_022448229.1"/>
</dbReference>
<dbReference type="GO" id="GO:0005739">
    <property type="term" value="C:mitochondrion"/>
    <property type="evidence" value="ECO:0007669"/>
    <property type="project" value="TreeGrafter"/>
</dbReference>
<dbReference type="Proteomes" id="UP000694844">
    <property type="component" value="Chromosome 9"/>
</dbReference>
<accession>A0A8B8BKS6</accession>
<dbReference type="Pfam" id="PF02223">
    <property type="entry name" value="Thymidylate_kin"/>
    <property type="match status" value="1"/>
</dbReference>
<protein>
    <submittedName>
        <fullName evidence="6">UMP-CMP kinase 2, mitochondrial-like</fullName>
    </submittedName>
</protein>
<evidence type="ECO:0000256" key="2">
    <source>
        <dbReference type="ARBA" id="ARBA00022741"/>
    </source>
</evidence>
<keyword evidence="3" id="KW-0067">ATP-binding</keyword>
<dbReference type="GO" id="GO:0004798">
    <property type="term" value="F:dTMP kinase activity"/>
    <property type="evidence" value="ECO:0007669"/>
    <property type="project" value="TreeGrafter"/>
</dbReference>
<dbReference type="InterPro" id="IPR027417">
    <property type="entry name" value="P-loop_NTPase"/>
</dbReference>